<organism evidence="2 3">
    <name type="scientific">Rhodotorula toruloides</name>
    <name type="common">Yeast</name>
    <name type="synonym">Rhodosporidium toruloides</name>
    <dbReference type="NCBI Taxonomy" id="5286"/>
    <lineage>
        <taxon>Eukaryota</taxon>
        <taxon>Fungi</taxon>
        <taxon>Dikarya</taxon>
        <taxon>Basidiomycota</taxon>
        <taxon>Pucciniomycotina</taxon>
        <taxon>Microbotryomycetes</taxon>
        <taxon>Sporidiobolales</taxon>
        <taxon>Sporidiobolaceae</taxon>
        <taxon>Rhodotorula</taxon>
    </lineage>
</organism>
<dbReference type="Proteomes" id="UP000239560">
    <property type="component" value="Unassembled WGS sequence"/>
</dbReference>
<proteinExistence type="predicted"/>
<accession>A0A2T0ACP8</accession>
<evidence type="ECO:0000313" key="2">
    <source>
        <dbReference type="EMBL" id="PRQ75779.1"/>
    </source>
</evidence>
<dbReference type="AlphaFoldDB" id="A0A2T0ACP8"/>
<comment type="caution">
    <text evidence="2">The sequence shown here is derived from an EMBL/GenBank/DDBJ whole genome shotgun (WGS) entry which is preliminary data.</text>
</comment>
<name>A0A2T0ACP8_RHOTO</name>
<reference evidence="2 3" key="1">
    <citation type="journal article" date="2018" name="Elife">
        <title>Functional genomics of lipid metabolism in the oleaginous yeast Rhodosporidium toruloides.</title>
        <authorList>
            <person name="Coradetti S.T."/>
            <person name="Pinel D."/>
            <person name="Geiselman G."/>
            <person name="Ito M."/>
            <person name="Mondo S."/>
            <person name="Reilly M.C."/>
            <person name="Cheng Y.F."/>
            <person name="Bauer S."/>
            <person name="Grigoriev I."/>
            <person name="Gladden J.M."/>
            <person name="Simmons B.A."/>
            <person name="Brem R."/>
            <person name="Arkin A.P."/>
            <person name="Skerker J.M."/>
        </authorList>
    </citation>
    <scope>NUCLEOTIDE SEQUENCE [LARGE SCALE GENOMIC DNA]</scope>
    <source>
        <strain evidence="2 3">NBRC 0880</strain>
    </source>
</reference>
<feature type="region of interest" description="Disordered" evidence="1">
    <location>
        <begin position="1"/>
        <end position="54"/>
    </location>
</feature>
<sequence>MKPHPDDDELRAKGGRSAAQAKTDAPACESCGRGEGAQTPSSSARVRSLRLPDC</sequence>
<evidence type="ECO:0000256" key="1">
    <source>
        <dbReference type="SAM" id="MobiDB-lite"/>
    </source>
</evidence>
<evidence type="ECO:0000313" key="3">
    <source>
        <dbReference type="Proteomes" id="UP000239560"/>
    </source>
</evidence>
<gene>
    <name evidence="2" type="ORF">AAT19DRAFT_12801</name>
</gene>
<dbReference type="EMBL" id="LCTV02000003">
    <property type="protein sequence ID" value="PRQ75779.1"/>
    <property type="molecule type" value="Genomic_DNA"/>
</dbReference>
<protein>
    <submittedName>
        <fullName evidence="2">Uncharacterized protein</fullName>
    </submittedName>
</protein>